<accession>A0A1G1ZQH3</accession>
<evidence type="ECO:0000313" key="2">
    <source>
        <dbReference type="Proteomes" id="UP000177690"/>
    </source>
</evidence>
<proteinExistence type="predicted"/>
<dbReference type="STRING" id="1798409.A3I24_04555"/>
<gene>
    <name evidence="1" type="ORF">A3I24_04555</name>
</gene>
<protein>
    <submittedName>
        <fullName evidence="1">Uncharacterized protein</fullName>
    </submittedName>
</protein>
<evidence type="ECO:0000313" key="1">
    <source>
        <dbReference type="EMBL" id="OGY66761.1"/>
    </source>
</evidence>
<dbReference type="AlphaFoldDB" id="A0A1G1ZQH3"/>
<organism evidence="1 2">
    <name type="scientific">Candidatus Harrisonbacteria bacterium RIFCSPLOWO2_02_FULL_41_13b</name>
    <dbReference type="NCBI Taxonomy" id="1798409"/>
    <lineage>
        <taxon>Bacteria</taxon>
        <taxon>Candidatus Harrisoniibacteriota</taxon>
    </lineage>
</organism>
<dbReference type="EMBL" id="MHJL01000036">
    <property type="protein sequence ID" value="OGY66761.1"/>
    <property type="molecule type" value="Genomic_DNA"/>
</dbReference>
<name>A0A1G1ZQH3_9BACT</name>
<dbReference type="Proteomes" id="UP000177690">
    <property type="component" value="Unassembled WGS sequence"/>
</dbReference>
<comment type="caution">
    <text evidence="1">The sequence shown here is derived from an EMBL/GenBank/DDBJ whole genome shotgun (WGS) entry which is preliminary data.</text>
</comment>
<sequence length="140" mass="16185">MAFIRQYQRRAIEEFSPFQNRQSFTVFPYRIRFRLVNGRPLYFLGFSEGIGTCSDIHGMNVAVFSLQRPEKPQSFSLNFGENCTYGVLLKIASEDECRIADRDPKLSAHGCVELLQLEKIEGYTFIFELTNKKAVYPLIV</sequence>
<reference evidence="1 2" key="1">
    <citation type="journal article" date="2016" name="Nat. Commun.">
        <title>Thousands of microbial genomes shed light on interconnected biogeochemical processes in an aquifer system.</title>
        <authorList>
            <person name="Anantharaman K."/>
            <person name="Brown C.T."/>
            <person name="Hug L.A."/>
            <person name="Sharon I."/>
            <person name="Castelle C.J."/>
            <person name="Probst A.J."/>
            <person name="Thomas B.C."/>
            <person name="Singh A."/>
            <person name="Wilkins M.J."/>
            <person name="Karaoz U."/>
            <person name="Brodie E.L."/>
            <person name="Williams K.H."/>
            <person name="Hubbard S.S."/>
            <person name="Banfield J.F."/>
        </authorList>
    </citation>
    <scope>NUCLEOTIDE SEQUENCE [LARGE SCALE GENOMIC DNA]</scope>
</reference>